<evidence type="ECO:0000256" key="5">
    <source>
        <dbReference type="ARBA" id="ARBA00022824"/>
    </source>
</evidence>
<dbReference type="InterPro" id="IPR004299">
    <property type="entry name" value="MBOAT_fam"/>
</dbReference>
<evidence type="ECO:0000256" key="1">
    <source>
        <dbReference type="ARBA" id="ARBA00004477"/>
    </source>
</evidence>
<evidence type="ECO:0000256" key="9">
    <source>
        <dbReference type="PIRNR" id="PIRNR000439"/>
    </source>
</evidence>
<comment type="caution">
    <text evidence="12">The sequence shown here is derived from an EMBL/GenBank/DDBJ whole genome shotgun (WGS) entry which is preliminary data.</text>
</comment>
<feature type="transmembrane region" description="Helical" evidence="11">
    <location>
        <begin position="365"/>
        <end position="389"/>
    </location>
</feature>
<dbReference type="InterPro" id="IPR014371">
    <property type="entry name" value="Oat_ACAT_DAG_ARE"/>
</dbReference>
<feature type="transmembrane region" description="Helical" evidence="11">
    <location>
        <begin position="444"/>
        <end position="463"/>
    </location>
</feature>
<keyword evidence="5 9" id="KW-0256">Endoplasmic reticulum</keyword>
<dbReference type="GO" id="GO:0005789">
    <property type="term" value="C:endoplasmic reticulum membrane"/>
    <property type="evidence" value="ECO:0007669"/>
    <property type="project" value="UniProtKB-SubCell"/>
</dbReference>
<evidence type="ECO:0000256" key="6">
    <source>
        <dbReference type="ARBA" id="ARBA00022989"/>
    </source>
</evidence>
<dbReference type="PIRSF" id="PIRSF000439">
    <property type="entry name" value="Oat_ACAT_DAG_ARE"/>
    <property type="match status" value="1"/>
</dbReference>
<keyword evidence="4 11" id="KW-0812">Transmembrane</keyword>
<dbReference type="STRING" id="282301.A0A267H593"/>
<feature type="transmembrane region" description="Helical" evidence="11">
    <location>
        <begin position="175"/>
        <end position="193"/>
    </location>
</feature>
<dbReference type="OrthoDB" id="10039049at2759"/>
<evidence type="ECO:0000256" key="10">
    <source>
        <dbReference type="PIRSR" id="PIRSR000439-1"/>
    </source>
</evidence>
<feature type="transmembrane region" description="Helical" evidence="11">
    <location>
        <begin position="132"/>
        <end position="150"/>
    </location>
</feature>
<keyword evidence="8 9" id="KW-0012">Acyltransferase</keyword>
<evidence type="ECO:0000256" key="11">
    <source>
        <dbReference type="SAM" id="Phobius"/>
    </source>
</evidence>
<comment type="subcellular location">
    <subcellularLocation>
        <location evidence="1 9">Endoplasmic reticulum membrane</location>
        <topology evidence="1 9">Multi-pass membrane protein</topology>
    </subcellularLocation>
</comment>
<dbReference type="GO" id="GO:0008374">
    <property type="term" value="F:O-acyltransferase activity"/>
    <property type="evidence" value="ECO:0007669"/>
    <property type="project" value="InterPro"/>
</dbReference>
<dbReference type="GO" id="GO:0008203">
    <property type="term" value="P:cholesterol metabolic process"/>
    <property type="evidence" value="ECO:0007669"/>
    <property type="project" value="TreeGrafter"/>
</dbReference>
<keyword evidence="3 9" id="KW-0808">Transferase</keyword>
<reference evidence="12 13" key="1">
    <citation type="submission" date="2017-06" db="EMBL/GenBank/DDBJ databases">
        <title>A platform for efficient transgenesis in Macrostomum lignano, a flatworm model organism for stem cell research.</title>
        <authorList>
            <person name="Berezikov E."/>
        </authorList>
    </citation>
    <scope>NUCLEOTIDE SEQUENCE [LARGE SCALE GENOMIC DNA]</scope>
    <source>
        <strain evidence="12">DV1</strain>
        <tissue evidence="12">Whole organism</tissue>
    </source>
</reference>
<name>A0A267H593_9PLAT</name>
<evidence type="ECO:0000256" key="4">
    <source>
        <dbReference type="ARBA" id="ARBA00022692"/>
    </source>
</evidence>
<dbReference type="EMBL" id="NIVC01000027">
    <property type="protein sequence ID" value="PAA93460.1"/>
    <property type="molecule type" value="Genomic_DNA"/>
</dbReference>
<gene>
    <name evidence="12" type="ORF">BOX15_Mlig021377g1</name>
</gene>
<keyword evidence="6 11" id="KW-1133">Transmembrane helix</keyword>
<evidence type="ECO:0000256" key="8">
    <source>
        <dbReference type="ARBA" id="ARBA00023315"/>
    </source>
</evidence>
<evidence type="ECO:0000256" key="2">
    <source>
        <dbReference type="ARBA" id="ARBA00009010"/>
    </source>
</evidence>
<proteinExistence type="inferred from homology"/>
<evidence type="ECO:0000256" key="3">
    <source>
        <dbReference type="ARBA" id="ARBA00022679"/>
    </source>
</evidence>
<comment type="similarity">
    <text evidence="2 9">Belongs to the membrane-bound acyltransferase family. Sterol o-acyltransferase subfamily.</text>
</comment>
<evidence type="ECO:0000256" key="7">
    <source>
        <dbReference type="ARBA" id="ARBA00023136"/>
    </source>
</evidence>
<sequence length="547" mass="63084">MHRSSLENARRSNGSLNVLEDARRRRKFLHDKHSILELLDSQLTGLIDRASTELRTSLVDAPASSETARMTSLDSLAALDANISYQAKNNRQGKNADDLSVEQRLPPKTFHLRNSLLTELFELAHFRSLQNIFIAIMSLFCLNTLISDVLEGKSLIDTFSLSLVFWAFGRLSDAIAIWLLMHAAALLVFYPAFHYYVSIAGTKGHSRISKSMWMIAYSVYQLWFLVQPIRMVLQFELLPASALIVLTEQARLMMKVHAFLWENARRGYYSSTGSCSATASDSSSSTASLTPRCPSFGRFLYFLFAPTLVYRDNYPRTDHIRWNYVASNLGQVVAGIFFVYLLVLRYYRPVFSHWRRPSLAHFVRTAFQSALPGGLVLLITFFTVLHSWMNAFAEMLTFGDRQFYCDWWNATSFRTWYRTWNTVVHDWLYAYVYREICMLLGYEYRLLATVCVFLLSAIFHEIVISFGLGFFFPALFVSFCSFGFALMFANGRSRFWAVFVWVCLFLGTGVLMCLYSMEWYARRNCPTKYADRPLLDFLIPRSFTCVV</sequence>
<dbReference type="AlphaFoldDB" id="A0A267H593"/>
<organism evidence="12 13">
    <name type="scientific">Macrostomum lignano</name>
    <dbReference type="NCBI Taxonomy" id="282301"/>
    <lineage>
        <taxon>Eukaryota</taxon>
        <taxon>Metazoa</taxon>
        <taxon>Spiralia</taxon>
        <taxon>Lophotrochozoa</taxon>
        <taxon>Platyhelminthes</taxon>
        <taxon>Rhabditophora</taxon>
        <taxon>Macrostomorpha</taxon>
        <taxon>Macrostomida</taxon>
        <taxon>Macrostomidae</taxon>
        <taxon>Macrostomum</taxon>
    </lineage>
</organism>
<feature type="transmembrane region" description="Helical" evidence="11">
    <location>
        <begin position="324"/>
        <end position="344"/>
    </location>
</feature>
<accession>A0A267H593</accession>
<keyword evidence="7 9" id="KW-0472">Membrane</keyword>
<feature type="transmembrane region" description="Helical" evidence="11">
    <location>
        <begin position="470"/>
        <end position="489"/>
    </location>
</feature>
<evidence type="ECO:0000313" key="13">
    <source>
        <dbReference type="Proteomes" id="UP000215902"/>
    </source>
</evidence>
<keyword evidence="13" id="KW-1185">Reference proteome</keyword>
<dbReference type="Pfam" id="PF03062">
    <property type="entry name" value="MBOAT"/>
    <property type="match status" value="1"/>
</dbReference>
<dbReference type="PANTHER" id="PTHR10408">
    <property type="entry name" value="STEROL O-ACYLTRANSFERASE"/>
    <property type="match status" value="1"/>
</dbReference>
<protein>
    <recommendedName>
        <fullName evidence="9">O-acyltransferase</fullName>
    </recommendedName>
</protein>
<dbReference type="PANTHER" id="PTHR10408:SF8">
    <property type="entry name" value="O-ACYLTRANSFERASE"/>
    <property type="match status" value="1"/>
</dbReference>
<evidence type="ECO:0000313" key="12">
    <source>
        <dbReference type="EMBL" id="PAA93460.1"/>
    </source>
</evidence>
<feature type="active site" evidence="10">
    <location>
        <position position="460"/>
    </location>
</feature>
<dbReference type="Proteomes" id="UP000215902">
    <property type="component" value="Unassembled WGS sequence"/>
</dbReference>
<feature type="transmembrane region" description="Helical" evidence="11">
    <location>
        <begin position="495"/>
        <end position="515"/>
    </location>
</feature>